<keyword evidence="5" id="KW-0393">Immunoglobulin domain</keyword>
<evidence type="ECO:0000313" key="9">
    <source>
        <dbReference type="EMBL" id="CAG9800260.1"/>
    </source>
</evidence>
<dbReference type="InterPro" id="IPR013162">
    <property type="entry name" value="CD80_C2-set"/>
</dbReference>
<feature type="compositionally biased region" description="Polar residues" evidence="6">
    <location>
        <begin position="427"/>
        <end position="436"/>
    </location>
</feature>
<keyword evidence="2 7" id="KW-0472">Membrane</keyword>
<keyword evidence="3" id="KW-1015">Disulfide bond</keyword>
<dbReference type="Gene3D" id="2.60.40.10">
    <property type="entry name" value="Immunoglobulins"/>
    <property type="match status" value="2"/>
</dbReference>
<keyword evidence="10" id="KW-1185">Reference proteome</keyword>
<dbReference type="OrthoDB" id="6345017at2759"/>
<feature type="compositionally biased region" description="Basic and acidic residues" evidence="6">
    <location>
        <begin position="397"/>
        <end position="424"/>
    </location>
</feature>
<dbReference type="InterPro" id="IPR013783">
    <property type="entry name" value="Ig-like_fold"/>
</dbReference>
<keyword evidence="4" id="KW-0325">Glycoprotein</keyword>
<dbReference type="SUPFAM" id="SSF48726">
    <property type="entry name" value="Immunoglobulin"/>
    <property type="match status" value="2"/>
</dbReference>
<evidence type="ECO:0000256" key="7">
    <source>
        <dbReference type="SAM" id="Phobius"/>
    </source>
</evidence>
<dbReference type="GO" id="GO:0050839">
    <property type="term" value="F:cell adhesion molecule binding"/>
    <property type="evidence" value="ECO:0007669"/>
    <property type="project" value="TreeGrafter"/>
</dbReference>
<reference evidence="9" key="1">
    <citation type="submission" date="2022-01" db="EMBL/GenBank/DDBJ databases">
        <authorList>
            <person name="King R."/>
        </authorList>
    </citation>
    <scope>NUCLEOTIDE SEQUENCE</scope>
</reference>
<evidence type="ECO:0000313" key="10">
    <source>
        <dbReference type="Proteomes" id="UP001153620"/>
    </source>
</evidence>
<keyword evidence="7" id="KW-0812">Transmembrane</keyword>
<evidence type="ECO:0000256" key="5">
    <source>
        <dbReference type="ARBA" id="ARBA00023319"/>
    </source>
</evidence>
<evidence type="ECO:0000259" key="8">
    <source>
        <dbReference type="Pfam" id="PF08205"/>
    </source>
</evidence>
<feature type="domain" description="CD80-like immunoglobulin C2-set" evidence="8">
    <location>
        <begin position="144"/>
        <end position="218"/>
    </location>
</feature>
<dbReference type="GO" id="GO:0005886">
    <property type="term" value="C:plasma membrane"/>
    <property type="evidence" value="ECO:0007669"/>
    <property type="project" value="TreeGrafter"/>
</dbReference>
<evidence type="ECO:0000256" key="1">
    <source>
        <dbReference type="ARBA" id="ARBA00004479"/>
    </source>
</evidence>
<accession>A0A9N9WNL0</accession>
<proteinExistence type="predicted"/>
<organism evidence="9 10">
    <name type="scientific">Chironomus riparius</name>
    <dbReference type="NCBI Taxonomy" id="315576"/>
    <lineage>
        <taxon>Eukaryota</taxon>
        <taxon>Metazoa</taxon>
        <taxon>Ecdysozoa</taxon>
        <taxon>Arthropoda</taxon>
        <taxon>Hexapoda</taxon>
        <taxon>Insecta</taxon>
        <taxon>Pterygota</taxon>
        <taxon>Neoptera</taxon>
        <taxon>Endopterygota</taxon>
        <taxon>Diptera</taxon>
        <taxon>Nematocera</taxon>
        <taxon>Chironomoidea</taxon>
        <taxon>Chironomidae</taxon>
        <taxon>Chironominae</taxon>
        <taxon>Chironomus</taxon>
    </lineage>
</organism>
<dbReference type="PANTHER" id="PTHR11640">
    <property type="entry name" value="NEPHRIN"/>
    <property type="match status" value="1"/>
</dbReference>
<dbReference type="EMBL" id="OU895877">
    <property type="protein sequence ID" value="CAG9800260.1"/>
    <property type="molecule type" value="Genomic_DNA"/>
</dbReference>
<dbReference type="GO" id="GO:0005911">
    <property type="term" value="C:cell-cell junction"/>
    <property type="evidence" value="ECO:0007669"/>
    <property type="project" value="TreeGrafter"/>
</dbReference>
<evidence type="ECO:0000256" key="6">
    <source>
        <dbReference type="SAM" id="MobiDB-lite"/>
    </source>
</evidence>
<dbReference type="InterPro" id="IPR036179">
    <property type="entry name" value="Ig-like_dom_sf"/>
</dbReference>
<reference evidence="9" key="2">
    <citation type="submission" date="2022-10" db="EMBL/GenBank/DDBJ databases">
        <authorList>
            <consortium name="ENA_rothamsted_submissions"/>
            <consortium name="culmorum"/>
            <person name="King R."/>
        </authorList>
    </citation>
    <scope>NUCLEOTIDE SEQUENCE</scope>
</reference>
<evidence type="ECO:0000256" key="2">
    <source>
        <dbReference type="ARBA" id="ARBA00023136"/>
    </source>
</evidence>
<gene>
    <name evidence="9" type="ORF">CHIRRI_LOCUS3210</name>
</gene>
<name>A0A9N9WNL0_9DIPT</name>
<keyword evidence="7" id="KW-1133">Transmembrane helix</keyword>
<dbReference type="Pfam" id="PF08205">
    <property type="entry name" value="C2-set_2"/>
    <property type="match status" value="1"/>
</dbReference>
<feature type="transmembrane region" description="Helical" evidence="7">
    <location>
        <begin position="347"/>
        <end position="369"/>
    </location>
</feature>
<dbReference type="Proteomes" id="UP001153620">
    <property type="component" value="Chromosome 1"/>
</dbReference>
<dbReference type="AlphaFoldDB" id="A0A9N9WNL0"/>
<dbReference type="PANTHER" id="PTHR11640:SF136">
    <property type="entry name" value="NEPHRIN"/>
    <property type="match status" value="1"/>
</dbReference>
<feature type="region of interest" description="Disordered" evidence="6">
    <location>
        <begin position="380"/>
        <end position="436"/>
    </location>
</feature>
<evidence type="ECO:0000256" key="3">
    <source>
        <dbReference type="ARBA" id="ARBA00023157"/>
    </source>
</evidence>
<dbReference type="InterPro" id="IPR051275">
    <property type="entry name" value="Cell_adhesion_signaling"/>
</dbReference>
<sequence length="436" mass="48803">MVKQRRTILDTIPMVAAIFVAIISIVHCQRIASTTPQKVTGQEGEKVDLLCTFGKPIDRCSFEFPNEDRPKLSPSFPARPNYKYFGTGLENGQCGVTIEKLNRELEGNVTCRLDLGDGSDDIIGIIPIEIARPPKQPILFVQNDRKLEAGQEMEAECEYRDGHPHAQVSWFLGGERIIPKNQEFYNNEKDTVISVVSHRLSADDNLKSLVCRLDHQAFDNGYTNTSMQLNVNYQPMALSRDELYISGLEIGRTVDIVLRLRSNPKPRLQWTIEGNSYDEGRQTNKYQVYAAEQDEEGRWIAKLTVIDLSLEDTLRTYMLRASNEFGANDYSVRIGGSQELDDSGLGIVPIIGITVISIFVLLVVALLVVARVTKRWCFAGDSMHPNSPDSEAQIAPEEDKTHEHYEQHDSKVTDDESGDTEHKANGNGKSNGNTSV</sequence>
<protein>
    <recommendedName>
        <fullName evidence="8">CD80-like immunoglobulin C2-set domain-containing protein</fullName>
    </recommendedName>
</protein>
<evidence type="ECO:0000256" key="4">
    <source>
        <dbReference type="ARBA" id="ARBA00023180"/>
    </source>
</evidence>
<comment type="subcellular location">
    <subcellularLocation>
        <location evidence="1">Membrane</location>
        <topology evidence="1">Single-pass type I membrane protein</topology>
    </subcellularLocation>
</comment>
<dbReference type="GO" id="GO:0098609">
    <property type="term" value="P:cell-cell adhesion"/>
    <property type="evidence" value="ECO:0007669"/>
    <property type="project" value="TreeGrafter"/>
</dbReference>